<dbReference type="Pfam" id="PF18916">
    <property type="entry name" value="Lycopene_cyc"/>
    <property type="match status" value="1"/>
</dbReference>
<evidence type="ECO:0000256" key="4">
    <source>
        <dbReference type="ARBA" id="ARBA00022746"/>
    </source>
</evidence>
<sequence>MLQVLIPQYSIYNLTIASLIGALIISIKRPDLINQLFMGGFMFMLTYFLVFIAIEGIFPGYVDSSFVREGITKITIFKIPLQELLIAFVGGAYWSSIYEYARGYRIK</sequence>
<dbReference type="GO" id="GO:0045436">
    <property type="term" value="F:lycopene beta cyclase activity"/>
    <property type="evidence" value="ECO:0007669"/>
    <property type="project" value="UniProtKB-ARBA"/>
</dbReference>
<evidence type="ECO:0000256" key="7">
    <source>
        <dbReference type="ARBA" id="ARBA00023235"/>
    </source>
</evidence>
<evidence type="ECO:0000256" key="1">
    <source>
        <dbReference type="ARBA" id="ARBA00004141"/>
    </source>
</evidence>
<name>A0A2M8KD45_9BACT</name>
<reference evidence="11" key="1">
    <citation type="submission" date="2017-09" db="EMBL/GenBank/DDBJ databases">
        <title>Depth-based differentiation of microbial function through sediment-hosted aquifers and enrichment of novel symbionts in the deep terrestrial subsurface.</title>
        <authorList>
            <person name="Probst A.J."/>
            <person name="Ladd B."/>
            <person name="Jarett J.K."/>
            <person name="Geller-Mcgrath D.E."/>
            <person name="Sieber C.M.K."/>
            <person name="Emerson J.B."/>
            <person name="Anantharaman K."/>
            <person name="Thomas B.C."/>
            <person name="Malmstrom R."/>
            <person name="Stieglmeier M."/>
            <person name="Klingl A."/>
            <person name="Woyke T."/>
            <person name="Ryan C.M."/>
            <person name="Banfield J.F."/>
        </authorList>
    </citation>
    <scope>NUCLEOTIDE SEQUENCE [LARGE SCALE GENOMIC DNA]</scope>
</reference>
<keyword evidence="3 8" id="KW-0812">Transmembrane</keyword>
<feature type="transmembrane region" description="Helical" evidence="8">
    <location>
        <begin position="81"/>
        <end position="101"/>
    </location>
</feature>
<evidence type="ECO:0000313" key="11">
    <source>
        <dbReference type="Proteomes" id="UP000231450"/>
    </source>
</evidence>
<keyword evidence="7" id="KW-0413">Isomerase</keyword>
<dbReference type="GO" id="GO:0016020">
    <property type="term" value="C:membrane"/>
    <property type="evidence" value="ECO:0007669"/>
    <property type="project" value="UniProtKB-SubCell"/>
</dbReference>
<evidence type="ECO:0000259" key="9">
    <source>
        <dbReference type="Pfam" id="PF18916"/>
    </source>
</evidence>
<accession>A0A2M8KD45</accession>
<dbReference type="Proteomes" id="UP000231450">
    <property type="component" value="Unassembled WGS sequence"/>
</dbReference>
<feature type="domain" description="Lycopene cyclase" evidence="9">
    <location>
        <begin position="10"/>
        <end position="100"/>
    </location>
</feature>
<dbReference type="GO" id="GO:0016117">
    <property type="term" value="P:carotenoid biosynthetic process"/>
    <property type="evidence" value="ECO:0007669"/>
    <property type="project" value="UniProtKB-KW"/>
</dbReference>
<evidence type="ECO:0000256" key="2">
    <source>
        <dbReference type="ARBA" id="ARBA00004829"/>
    </source>
</evidence>
<evidence type="ECO:0000256" key="8">
    <source>
        <dbReference type="SAM" id="Phobius"/>
    </source>
</evidence>
<evidence type="ECO:0000256" key="6">
    <source>
        <dbReference type="ARBA" id="ARBA00023136"/>
    </source>
</evidence>
<comment type="caution">
    <text evidence="10">The sequence shown here is derived from an EMBL/GenBank/DDBJ whole genome shotgun (WGS) entry which is preliminary data.</text>
</comment>
<organism evidence="10 11">
    <name type="scientific">Candidatus Portnoybacteria bacterium CG10_big_fil_rev_8_21_14_0_10_36_7</name>
    <dbReference type="NCBI Taxonomy" id="1974812"/>
    <lineage>
        <taxon>Bacteria</taxon>
        <taxon>Candidatus Portnoyibacteriota</taxon>
    </lineage>
</organism>
<feature type="transmembrane region" description="Helical" evidence="8">
    <location>
        <begin position="6"/>
        <end position="25"/>
    </location>
</feature>
<protein>
    <recommendedName>
        <fullName evidence="9">Lycopene cyclase domain-containing protein</fullName>
    </recommendedName>
</protein>
<gene>
    <name evidence="10" type="ORF">COU81_03925</name>
</gene>
<dbReference type="GO" id="GO:0016872">
    <property type="term" value="F:intramolecular lyase activity"/>
    <property type="evidence" value="ECO:0007669"/>
    <property type="project" value="InterPro"/>
</dbReference>
<evidence type="ECO:0000256" key="5">
    <source>
        <dbReference type="ARBA" id="ARBA00022989"/>
    </source>
</evidence>
<evidence type="ECO:0000313" key="10">
    <source>
        <dbReference type="EMBL" id="PJE57840.1"/>
    </source>
</evidence>
<keyword evidence="4" id="KW-0125">Carotenoid biosynthesis</keyword>
<comment type="subcellular location">
    <subcellularLocation>
        <location evidence="1">Membrane</location>
        <topology evidence="1">Multi-pass membrane protein</topology>
    </subcellularLocation>
</comment>
<dbReference type="EMBL" id="PFDW01000076">
    <property type="protein sequence ID" value="PJE57840.1"/>
    <property type="molecule type" value="Genomic_DNA"/>
</dbReference>
<dbReference type="InterPro" id="IPR017825">
    <property type="entry name" value="Lycopene_cyclase_dom"/>
</dbReference>
<evidence type="ECO:0000256" key="3">
    <source>
        <dbReference type="ARBA" id="ARBA00022692"/>
    </source>
</evidence>
<keyword evidence="5 8" id="KW-1133">Transmembrane helix</keyword>
<keyword evidence="6 8" id="KW-0472">Membrane</keyword>
<comment type="pathway">
    <text evidence="2">Carotenoid biosynthesis.</text>
</comment>
<dbReference type="AlphaFoldDB" id="A0A2M8KD45"/>
<proteinExistence type="predicted"/>
<feature type="transmembrane region" description="Helical" evidence="8">
    <location>
        <begin position="37"/>
        <end position="61"/>
    </location>
</feature>